<name>A0A2T0XGE8_9BURK</name>
<evidence type="ECO:0000256" key="8">
    <source>
        <dbReference type="SAM" id="Phobius"/>
    </source>
</evidence>
<sequence>MHSPKYDSPRHASPEHDQTLQVSGSSANLTGEKPVPNRVIGLSELFRGFATIGLLGFGGVAAAAHHVIVERYQWLTDKEYATVLGIGQVLPGANTVNAAVMIGDRYQGVKGSVVCVLGIMLLPIIILVGLATLYNQFAQIPAVNDALTGAAAAAAGLVIGTGLKMARRLKPGLVAGLIILLVLAGVAGMHWPMIQVIPVLVPLALLLTFAWDKK</sequence>
<keyword evidence="3" id="KW-1003">Cell membrane</keyword>
<comment type="similarity">
    <text evidence="2">Belongs to the chromate ion transporter (CHR) (TC 2.A.51) family.</text>
</comment>
<dbReference type="InterPro" id="IPR052518">
    <property type="entry name" value="CHR_Transporter"/>
</dbReference>
<feature type="transmembrane region" description="Helical" evidence="8">
    <location>
        <begin position="48"/>
        <end position="68"/>
    </location>
</feature>
<proteinExistence type="inferred from homology"/>
<dbReference type="OrthoDB" id="8596378at2"/>
<feature type="compositionally biased region" description="Basic and acidic residues" evidence="7">
    <location>
        <begin position="1"/>
        <end position="18"/>
    </location>
</feature>
<dbReference type="Proteomes" id="UP000238308">
    <property type="component" value="Unassembled WGS sequence"/>
</dbReference>
<feature type="transmembrane region" description="Helical" evidence="8">
    <location>
        <begin position="114"/>
        <end position="134"/>
    </location>
</feature>
<organism evidence="9 10">
    <name type="scientific">Jezberella montanilacus</name>
    <dbReference type="NCBI Taxonomy" id="323426"/>
    <lineage>
        <taxon>Bacteria</taxon>
        <taxon>Pseudomonadati</taxon>
        <taxon>Pseudomonadota</taxon>
        <taxon>Betaproteobacteria</taxon>
        <taxon>Burkholderiales</taxon>
        <taxon>Alcaligenaceae</taxon>
        <taxon>Jezberella</taxon>
    </lineage>
</organism>
<evidence type="ECO:0000256" key="5">
    <source>
        <dbReference type="ARBA" id="ARBA00022989"/>
    </source>
</evidence>
<evidence type="ECO:0000256" key="3">
    <source>
        <dbReference type="ARBA" id="ARBA00022475"/>
    </source>
</evidence>
<feature type="transmembrane region" description="Helical" evidence="8">
    <location>
        <begin position="193"/>
        <end position="211"/>
    </location>
</feature>
<feature type="transmembrane region" description="Helical" evidence="8">
    <location>
        <begin position="170"/>
        <end position="187"/>
    </location>
</feature>
<dbReference type="PANTHER" id="PTHR43663:SF1">
    <property type="entry name" value="CHROMATE TRANSPORTER"/>
    <property type="match status" value="1"/>
</dbReference>
<keyword evidence="5 8" id="KW-1133">Transmembrane helix</keyword>
<protein>
    <submittedName>
        <fullName evidence="9">Chromate transporter</fullName>
    </submittedName>
</protein>
<dbReference type="InterPro" id="IPR003370">
    <property type="entry name" value="Chromate_transpt"/>
</dbReference>
<accession>A0A2T0XGE8</accession>
<dbReference type="EMBL" id="PVTV01000013">
    <property type="protein sequence ID" value="PRY97995.1"/>
    <property type="molecule type" value="Genomic_DNA"/>
</dbReference>
<evidence type="ECO:0000256" key="7">
    <source>
        <dbReference type="SAM" id="MobiDB-lite"/>
    </source>
</evidence>
<evidence type="ECO:0000313" key="10">
    <source>
        <dbReference type="Proteomes" id="UP000238308"/>
    </source>
</evidence>
<feature type="region of interest" description="Disordered" evidence="7">
    <location>
        <begin position="1"/>
        <end position="31"/>
    </location>
</feature>
<evidence type="ECO:0000313" key="9">
    <source>
        <dbReference type="EMBL" id="PRY97995.1"/>
    </source>
</evidence>
<dbReference type="AlphaFoldDB" id="A0A2T0XGE8"/>
<feature type="transmembrane region" description="Helical" evidence="8">
    <location>
        <begin position="146"/>
        <end position="163"/>
    </location>
</feature>
<feature type="compositionally biased region" description="Polar residues" evidence="7">
    <location>
        <begin position="19"/>
        <end position="29"/>
    </location>
</feature>
<dbReference type="RefSeq" id="WP_106227564.1">
    <property type="nucleotide sequence ID" value="NZ_PVTV01000013.1"/>
</dbReference>
<keyword evidence="10" id="KW-1185">Reference proteome</keyword>
<dbReference type="GO" id="GO:0005886">
    <property type="term" value="C:plasma membrane"/>
    <property type="evidence" value="ECO:0007669"/>
    <property type="project" value="UniProtKB-SubCell"/>
</dbReference>
<reference evidence="9 10" key="1">
    <citation type="submission" date="2018-03" db="EMBL/GenBank/DDBJ databases">
        <title>Genomic Encyclopedia of Type Strains, Phase III (KMG-III): the genomes of soil and plant-associated and newly described type strains.</title>
        <authorList>
            <person name="Whitman W."/>
        </authorList>
    </citation>
    <scope>NUCLEOTIDE SEQUENCE [LARGE SCALE GENOMIC DNA]</scope>
    <source>
        <strain evidence="9 10">MWH-P2sevCIIIb</strain>
    </source>
</reference>
<keyword evidence="6 8" id="KW-0472">Membrane</keyword>
<evidence type="ECO:0000256" key="6">
    <source>
        <dbReference type="ARBA" id="ARBA00023136"/>
    </source>
</evidence>
<evidence type="ECO:0000256" key="2">
    <source>
        <dbReference type="ARBA" id="ARBA00005262"/>
    </source>
</evidence>
<evidence type="ECO:0000256" key="4">
    <source>
        <dbReference type="ARBA" id="ARBA00022692"/>
    </source>
</evidence>
<comment type="caution">
    <text evidence="9">The sequence shown here is derived from an EMBL/GenBank/DDBJ whole genome shotgun (WGS) entry which is preliminary data.</text>
</comment>
<dbReference type="GO" id="GO:0015109">
    <property type="term" value="F:chromate transmembrane transporter activity"/>
    <property type="evidence" value="ECO:0007669"/>
    <property type="project" value="InterPro"/>
</dbReference>
<gene>
    <name evidence="9" type="ORF">BCM14_1710</name>
</gene>
<dbReference type="Pfam" id="PF02417">
    <property type="entry name" value="Chromate_transp"/>
    <property type="match status" value="1"/>
</dbReference>
<evidence type="ECO:0000256" key="1">
    <source>
        <dbReference type="ARBA" id="ARBA00004651"/>
    </source>
</evidence>
<dbReference type="PANTHER" id="PTHR43663">
    <property type="entry name" value="CHROMATE TRANSPORT PROTEIN-RELATED"/>
    <property type="match status" value="1"/>
</dbReference>
<keyword evidence="4 8" id="KW-0812">Transmembrane</keyword>
<comment type="subcellular location">
    <subcellularLocation>
        <location evidence="1">Cell membrane</location>
        <topology evidence="1">Multi-pass membrane protein</topology>
    </subcellularLocation>
</comment>